<dbReference type="OrthoDB" id="2901189at2759"/>
<dbReference type="InterPro" id="IPR036047">
    <property type="entry name" value="F-box-like_dom_sf"/>
</dbReference>
<evidence type="ECO:0000313" key="3">
    <source>
        <dbReference type="Proteomes" id="UP000623467"/>
    </source>
</evidence>
<reference evidence="2" key="1">
    <citation type="submission" date="2020-05" db="EMBL/GenBank/DDBJ databases">
        <title>Mycena genomes resolve the evolution of fungal bioluminescence.</title>
        <authorList>
            <person name="Tsai I.J."/>
        </authorList>
    </citation>
    <scope>NUCLEOTIDE SEQUENCE</scope>
    <source>
        <strain evidence="2">160909Yilan</strain>
    </source>
</reference>
<dbReference type="Proteomes" id="UP000623467">
    <property type="component" value="Unassembled WGS sequence"/>
</dbReference>
<evidence type="ECO:0000313" key="2">
    <source>
        <dbReference type="EMBL" id="KAF7338790.1"/>
    </source>
</evidence>
<comment type="caution">
    <text evidence="2">The sequence shown here is derived from an EMBL/GenBank/DDBJ whole genome shotgun (WGS) entry which is preliminary data.</text>
</comment>
<evidence type="ECO:0000259" key="1">
    <source>
        <dbReference type="PROSITE" id="PS50181"/>
    </source>
</evidence>
<accession>A0A8H6XCH0</accession>
<gene>
    <name evidence="2" type="ORF">MSAN_02201500</name>
</gene>
<dbReference type="Pfam" id="PF00646">
    <property type="entry name" value="F-box"/>
    <property type="match status" value="1"/>
</dbReference>
<sequence>MALARLSSIPLELQYLASKNLAPSDLLALGQVSTHWRAFVLSDKRWVEWFAAIVSYSNETLEQCLTRFNILDKVTPRQMVYLCLRESCAVCGGCASKLYLPHIKRVCEACLQGDDFTVLQYAPALAKYDLRERDVQLTRLLTLEWINPNRTSKRPLKLVSESHVKEIAVRNYAGSETLLNKVLEQKKAAARRTYTARSEDYRSAVSAREALQEKGSIEAAEAVVLTHTGRKIPKAFPTYPPILLPAKAVDREVVCFAPRRMVEVGGEVVVDASEDNKDESEA</sequence>
<protein>
    <recommendedName>
        <fullName evidence="1">F-box domain-containing protein</fullName>
    </recommendedName>
</protein>
<name>A0A8H6XCH0_9AGAR</name>
<dbReference type="SUPFAM" id="SSF81383">
    <property type="entry name" value="F-box domain"/>
    <property type="match status" value="1"/>
</dbReference>
<dbReference type="Gene3D" id="3.90.530.10">
    <property type="entry name" value="XPA C-terminal domain"/>
    <property type="match status" value="1"/>
</dbReference>
<dbReference type="InterPro" id="IPR037129">
    <property type="entry name" value="XPA_sf"/>
</dbReference>
<dbReference type="PROSITE" id="PS50181">
    <property type="entry name" value="FBOX"/>
    <property type="match status" value="1"/>
</dbReference>
<dbReference type="InterPro" id="IPR001810">
    <property type="entry name" value="F-box_dom"/>
</dbReference>
<organism evidence="2 3">
    <name type="scientific">Mycena sanguinolenta</name>
    <dbReference type="NCBI Taxonomy" id="230812"/>
    <lineage>
        <taxon>Eukaryota</taxon>
        <taxon>Fungi</taxon>
        <taxon>Dikarya</taxon>
        <taxon>Basidiomycota</taxon>
        <taxon>Agaricomycotina</taxon>
        <taxon>Agaricomycetes</taxon>
        <taxon>Agaricomycetidae</taxon>
        <taxon>Agaricales</taxon>
        <taxon>Marasmiineae</taxon>
        <taxon>Mycenaceae</taxon>
        <taxon>Mycena</taxon>
    </lineage>
</organism>
<dbReference type="EMBL" id="JACAZH010000032">
    <property type="protein sequence ID" value="KAF7338790.1"/>
    <property type="molecule type" value="Genomic_DNA"/>
</dbReference>
<feature type="domain" description="F-box" evidence="1">
    <location>
        <begin position="3"/>
        <end position="49"/>
    </location>
</feature>
<proteinExistence type="predicted"/>
<keyword evidence="3" id="KW-1185">Reference proteome</keyword>
<dbReference type="AlphaFoldDB" id="A0A8H6XCH0"/>